<dbReference type="GO" id="GO:0005506">
    <property type="term" value="F:iron ion binding"/>
    <property type="evidence" value="ECO:0007669"/>
    <property type="project" value="InterPro"/>
</dbReference>
<dbReference type="Gene3D" id="1.10.630.10">
    <property type="entry name" value="Cytochrome P450"/>
    <property type="match status" value="1"/>
</dbReference>
<dbReference type="EMBL" id="WHVB01000004">
    <property type="protein sequence ID" value="KAF8483921.1"/>
    <property type="molecule type" value="Genomic_DNA"/>
</dbReference>
<accession>A0A9P5TCB4</accession>
<reference evidence="9" key="2">
    <citation type="journal article" date="2020" name="Nat. Commun.">
        <title>Large-scale genome sequencing of mycorrhizal fungi provides insights into the early evolution of symbiotic traits.</title>
        <authorList>
            <person name="Miyauchi S."/>
            <person name="Kiss E."/>
            <person name="Kuo A."/>
            <person name="Drula E."/>
            <person name="Kohler A."/>
            <person name="Sanchez-Garcia M."/>
            <person name="Morin E."/>
            <person name="Andreopoulos B."/>
            <person name="Barry K.W."/>
            <person name="Bonito G."/>
            <person name="Buee M."/>
            <person name="Carver A."/>
            <person name="Chen C."/>
            <person name="Cichocki N."/>
            <person name="Clum A."/>
            <person name="Culley D."/>
            <person name="Crous P.W."/>
            <person name="Fauchery L."/>
            <person name="Girlanda M."/>
            <person name="Hayes R.D."/>
            <person name="Keri Z."/>
            <person name="LaButti K."/>
            <person name="Lipzen A."/>
            <person name="Lombard V."/>
            <person name="Magnuson J."/>
            <person name="Maillard F."/>
            <person name="Murat C."/>
            <person name="Nolan M."/>
            <person name="Ohm R.A."/>
            <person name="Pangilinan J."/>
            <person name="Pereira M.F."/>
            <person name="Perotto S."/>
            <person name="Peter M."/>
            <person name="Pfister S."/>
            <person name="Riley R."/>
            <person name="Sitrit Y."/>
            <person name="Stielow J.B."/>
            <person name="Szollosi G."/>
            <person name="Zifcakova L."/>
            <person name="Stursova M."/>
            <person name="Spatafora J.W."/>
            <person name="Tedersoo L."/>
            <person name="Vaario L.M."/>
            <person name="Yamada A."/>
            <person name="Yan M."/>
            <person name="Wang P."/>
            <person name="Xu J."/>
            <person name="Bruns T."/>
            <person name="Baldrian P."/>
            <person name="Vilgalys R."/>
            <person name="Dunand C."/>
            <person name="Henrissat B."/>
            <person name="Grigoriev I.V."/>
            <person name="Hibbett D."/>
            <person name="Nagy L.G."/>
            <person name="Martin F.M."/>
        </authorList>
    </citation>
    <scope>NUCLEOTIDE SEQUENCE</scope>
    <source>
        <strain evidence="9">Prilba</strain>
    </source>
</reference>
<evidence type="ECO:0000256" key="8">
    <source>
        <dbReference type="ARBA" id="ARBA00023033"/>
    </source>
</evidence>
<dbReference type="GO" id="GO:0004497">
    <property type="term" value="F:monooxygenase activity"/>
    <property type="evidence" value="ECO:0007669"/>
    <property type="project" value="UniProtKB-KW"/>
</dbReference>
<evidence type="ECO:0000256" key="1">
    <source>
        <dbReference type="ARBA" id="ARBA00001971"/>
    </source>
</evidence>
<evidence type="ECO:0000256" key="4">
    <source>
        <dbReference type="ARBA" id="ARBA00022617"/>
    </source>
</evidence>
<dbReference type="Pfam" id="PF00067">
    <property type="entry name" value="p450"/>
    <property type="match status" value="1"/>
</dbReference>
<keyword evidence="8" id="KW-0503">Monooxygenase</keyword>
<comment type="cofactor">
    <cofactor evidence="1">
        <name>heme</name>
        <dbReference type="ChEBI" id="CHEBI:30413"/>
    </cofactor>
</comment>
<comment type="similarity">
    <text evidence="3">Belongs to the cytochrome P450 family.</text>
</comment>
<dbReference type="InterPro" id="IPR001128">
    <property type="entry name" value="Cyt_P450"/>
</dbReference>
<keyword evidence="6" id="KW-0560">Oxidoreductase</keyword>
<dbReference type="InterPro" id="IPR050364">
    <property type="entry name" value="Cytochrome_P450_fung"/>
</dbReference>
<gene>
    <name evidence="9" type="ORF">DFH94DRAFT_843435</name>
</gene>
<dbReference type="AlphaFoldDB" id="A0A9P5TCB4"/>
<evidence type="ECO:0000313" key="9">
    <source>
        <dbReference type="EMBL" id="KAF8483921.1"/>
    </source>
</evidence>
<dbReference type="InterPro" id="IPR002401">
    <property type="entry name" value="Cyt_P450_E_grp-I"/>
</dbReference>
<keyword evidence="4" id="KW-0349">Heme</keyword>
<keyword evidence="10" id="KW-1185">Reference proteome</keyword>
<dbReference type="PRINTS" id="PR00463">
    <property type="entry name" value="EP450I"/>
</dbReference>
<dbReference type="InterPro" id="IPR036396">
    <property type="entry name" value="Cyt_P450_sf"/>
</dbReference>
<dbReference type="PANTHER" id="PTHR46300">
    <property type="entry name" value="P450, PUTATIVE (EUROFUNG)-RELATED-RELATED"/>
    <property type="match status" value="1"/>
</dbReference>
<proteinExistence type="inferred from homology"/>
<evidence type="ECO:0000313" key="10">
    <source>
        <dbReference type="Proteomes" id="UP000759537"/>
    </source>
</evidence>
<dbReference type="SUPFAM" id="SSF48264">
    <property type="entry name" value="Cytochrome P450"/>
    <property type="match status" value="1"/>
</dbReference>
<dbReference type="GO" id="GO:0016705">
    <property type="term" value="F:oxidoreductase activity, acting on paired donors, with incorporation or reduction of molecular oxygen"/>
    <property type="evidence" value="ECO:0007669"/>
    <property type="project" value="InterPro"/>
</dbReference>
<comment type="pathway">
    <text evidence="2">Secondary metabolite biosynthesis.</text>
</comment>
<organism evidence="9 10">
    <name type="scientific">Russula ochroleuca</name>
    <dbReference type="NCBI Taxonomy" id="152965"/>
    <lineage>
        <taxon>Eukaryota</taxon>
        <taxon>Fungi</taxon>
        <taxon>Dikarya</taxon>
        <taxon>Basidiomycota</taxon>
        <taxon>Agaricomycotina</taxon>
        <taxon>Agaricomycetes</taxon>
        <taxon>Russulales</taxon>
        <taxon>Russulaceae</taxon>
        <taxon>Russula</taxon>
    </lineage>
</organism>
<dbReference type="PANTHER" id="PTHR46300:SF7">
    <property type="entry name" value="P450, PUTATIVE (EUROFUNG)-RELATED"/>
    <property type="match status" value="1"/>
</dbReference>
<name>A0A9P5TCB4_9AGAM</name>
<sequence>MYLLINALAFFSFLYLLAVFRNYKRRRGLPYPPGPPSRPIIGNLLDIPKDTPWTVYADMSKKYGDVVCLRVFNQVVVVLSSLSAIKDLLEKRGQTYSERPTLPILEMMELDWFVFSVGMSETWREGRKLLDRSLRPGATVSYRQMMQEKTHWFLAQLFANPKEFHHHIKLLQGKLIISLTCGHDPKDGDDFMAAPIQATEIMSRLILPGAALVNQLPFLRHIHSWVPFLSYERLIQTGRELSGKIKNEPIEFVKNAMRNGTAVQSLASEHLQELETFVGSERQKQEEIIKRTLGSIYIAGADTGRTSR</sequence>
<dbReference type="OrthoDB" id="2789670at2759"/>
<evidence type="ECO:0000256" key="6">
    <source>
        <dbReference type="ARBA" id="ARBA00023002"/>
    </source>
</evidence>
<keyword evidence="7" id="KW-0408">Iron</keyword>
<comment type="caution">
    <text evidence="9">The sequence shown here is derived from an EMBL/GenBank/DDBJ whole genome shotgun (WGS) entry which is preliminary data.</text>
</comment>
<protein>
    <submittedName>
        <fullName evidence="9">Cytochrome P450</fullName>
    </submittedName>
</protein>
<evidence type="ECO:0000256" key="7">
    <source>
        <dbReference type="ARBA" id="ARBA00023004"/>
    </source>
</evidence>
<dbReference type="Proteomes" id="UP000759537">
    <property type="component" value="Unassembled WGS sequence"/>
</dbReference>
<evidence type="ECO:0000256" key="5">
    <source>
        <dbReference type="ARBA" id="ARBA00022723"/>
    </source>
</evidence>
<evidence type="ECO:0000256" key="2">
    <source>
        <dbReference type="ARBA" id="ARBA00005179"/>
    </source>
</evidence>
<evidence type="ECO:0000256" key="3">
    <source>
        <dbReference type="ARBA" id="ARBA00010617"/>
    </source>
</evidence>
<reference evidence="9" key="1">
    <citation type="submission" date="2019-10" db="EMBL/GenBank/DDBJ databases">
        <authorList>
            <consortium name="DOE Joint Genome Institute"/>
            <person name="Kuo A."/>
            <person name="Miyauchi S."/>
            <person name="Kiss E."/>
            <person name="Drula E."/>
            <person name="Kohler A."/>
            <person name="Sanchez-Garcia M."/>
            <person name="Andreopoulos B."/>
            <person name="Barry K.W."/>
            <person name="Bonito G."/>
            <person name="Buee M."/>
            <person name="Carver A."/>
            <person name="Chen C."/>
            <person name="Cichocki N."/>
            <person name="Clum A."/>
            <person name="Culley D."/>
            <person name="Crous P.W."/>
            <person name="Fauchery L."/>
            <person name="Girlanda M."/>
            <person name="Hayes R."/>
            <person name="Keri Z."/>
            <person name="LaButti K."/>
            <person name="Lipzen A."/>
            <person name="Lombard V."/>
            <person name="Magnuson J."/>
            <person name="Maillard F."/>
            <person name="Morin E."/>
            <person name="Murat C."/>
            <person name="Nolan M."/>
            <person name="Ohm R."/>
            <person name="Pangilinan J."/>
            <person name="Pereira M."/>
            <person name="Perotto S."/>
            <person name="Peter M."/>
            <person name="Riley R."/>
            <person name="Sitrit Y."/>
            <person name="Stielow B."/>
            <person name="Szollosi G."/>
            <person name="Zifcakova L."/>
            <person name="Stursova M."/>
            <person name="Spatafora J.W."/>
            <person name="Tedersoo L."/>
            <person name="Vaario L.-M."/>
            <person name="Yamada A."/>
            <person name="Yan M."/>
            <person name="Wang P."/>
            <person name="Xu J."/>
            <person name="Bruns T."/>
            <person name="Baldrian P."/>
            <person name="Vilgalys R."/>
            <person name="Henrissat B."/>
            <person name="Grigoriev I.V."/>
            <person name="Hibbett D."/>
            <person name="Nagy L.G."/>
            <person name="Martin F.M."/>
        </authorList>
    </citation>
    <scope>NUCLEOTIDE SEQUENCE</scope>
    <source>
        <strain evidence="9">Prilba</strain>
    </source>
</reference>
<keyword evidence="5" id="KW-0479">Metal-binding</keyword>
<dbReference type="GO" id="GO:0020037">
    <property type="term" value="F:heme binding"/>
    <property type="evidence" value="ECO:0007669"/>
    <property type="project" value="InterPro"/>
</dbReference>